<sequence>MKRLIKIITVVSILSILLFASVYGSTVYSGVNNASAIFANMTYNDIGNSFAKSDIMRMTALAVIRGNGDGLYYPASYLKREEALAMILRLMGKEKDVQVAQNSASGGAPGAAGTASSGTVDSWAQGVITVAKNTGLLSKQEQSLDFTKNATRQEIANWIAKGINLTPVYGKDAQYVYSYKDSSLFDADKLPYIEATIESKIMSGYTNGYFGPNDYITREQMAAVLSRAFNISYTMMGYTKDMGYVEDIQKDSVNGGTRYTYEIKNDSGQDIALISENSQSANYDFAVLKNGVAGLSSLITNGDRITYYTNGSNVVFAETESTSSYVLSGTIDAVWQGSFRLIDDSGNSYIIYYNNNTQLTMNSVDASISDLKYGETAKVTVFGSTATRIDIVYTDLSGNGQVNLGDRQDSGKIADIETNSSQVSITLDNGNTYTANVDMPVEGGSGSLSVGDLKVGEYIKLYFSSISSNTPDEVFLEGDYNKAVAVIRGTISGVSGFNPKIQLKNVQIYRQGQWNTSSDYSMYSLDGASVYLNGLKIPVSDISKYKGYDAYIMVENHYGTDTATLVSIQNGFNMSYVGNISYDGNTLTVTLSDNRQVSVNDGTIILDDGLLVPKDQLSKVSQAYISFARGGGANFISILDANGPSGYYYAKGNIITVTSDSITLGNYYYYSGNDYGDESLSNNEWVANGDEIFYVGDETYIVDNTGNSPSNIPYSQFLNQKYSGSKYYSAYVVSSNNNAIAVNLRPLVSTDRVTKAVLSSVNGNVLTLDNVMDWNGLNNNWELNTSLDSIDVTKAVIVKNNKVISVNDLNSGDSLYIVRDGASGIIVTVQQ</sequence>
<name>F6BL52_THEXL</name>
<dbReference type="KEGG" id="txy:Thexy_2178"/>
<dbReference type="InterPro" id="IPR001119">
    <property type="entry name" value="SLH_dom"/>
</dbReference>
<dbReference type="PROSITE" id="PS51272">
    <property type="entry name" value="SLH"/>
    <property type="match status" value="2"/>
</dbReference>
<evidence type="ECO:0000256" key="1">
    <source>
        <dbReference type="ARBA" id="ARBA00022737"/>
    </source>
</evidence>
<dbReference type="Pfam" id="PF00395">
    <property type="entry name" value="SLH"/>
    <property type="match status" value="2"/>
</dbReference>
<dbReference type="STRING" id="858215.Thexy_2178"/>
<accession>F6BL52</accession>
<evidence type="ECO:0000313" key="4">
    <source>
        <dbReference type="Proteomes" id="UP000007239"/>
    </source>
</evidence>
<dbReference type="Proteomes" id="UP000007239">
    <property type="component" value="Chromosome"/>
</dbReference>
<dbReference type="EMBL" id="CP002739">
    <property type="protein sequence ID" value="AEF18185.1"/>
    <property type="molecule type" value="Genomic_DNA"/>
</dbReference>
<evidence type="ECO:0000259" key="2">
    <source>
        <dbReference type="PROSITE" id="PS51272"/>
    </source>
</evidence>
<dbReference type="HOGENOM" id="CLU_011985_0_0_9"/>
<dbReference type="RefSeq" id="WP_013788912.1">
    <property type="nucleotide sequence ID" value="NC_015555.1"/>
</dbReference>
<proteinExistence type="predicted"/>
<organism evidence="3 4">
    <name type="scientific">Thermoanaerobacterium xylanolyticum (strain ATCC 49914 / DSM 7097 / LX-11)</name>
    <dbReference type="NCBI Taxonomy" id="858215"/>
    <lineage>
        <taxon>Bacteria</taxon>
        <taxon>Bacillati</taxon>
        <taxon>Bacillota</taxon>
        <taxon>Clostridia</taxon>
        <taxon>Thermoanaerobacterales</taxon>
        <taxon>Thermoanaerobacteraceae</taxon>
        <taxon>Thermoanaerobacterium</taxon>
    </lineage>
</organism>
<gene>
    <name evidence="3" type="ordered locus">Thexy_2178</name>
</gene>
<reference evidence="3" key="1">
    <citation type="submission" date="2011-05" db="EMBL/GenBank/DDBJ databases">
        <title>Complete sequence of Thermoanaerobacterium xylanolyticum LX-11.</title>
        <authorList>
            <consortium name="US DOE Joint Genome Institute"/>
            <person name="Lucas S."/>
            <person name="Han J."/>
            <person name="Lapidus A."/>
            <person name="Cheng J.-F."/>
            <person name="Goodwin L."/>
            <person name="Pitluck S."/>
            <person name="Peters L."/>
            <person name="Mikhailova N."/>
            <person name="Lu M."/>
            <person name="Han C."/>
            <person name="Tapia R."/>
            <person name="Land M."/>
            <person name="Hauser L."/>
            <person name="Kyrpides N."/>
            <person name="Ivanova N."/>
            <person name="Pagani I."/>
            <person name="Hemme C."/>
            <person name="Woyke T."/>
        </authorList>
    </citation>
    <scope>NUCLEOTIDE SEQUENCE</scope>
    <source>
        <strain evidence="3">LX-11</strain>
    </source>
</reference>
<keyword evidence="4" id="KW-1185">Reference proteome</keyword>
<dbReference type="AlphaFoldDB" id="F6BL52"/>
<feature type="domain" description="SLH" evidence="2">
    <location>
        <begin position="176"/>
        <end position="239"/>
    </location>
</feature>
<dbReference type="eggNOG" id="COG1352">
    <property type="taxonomic scope" value="Bacteria"/>
</dbReference>
<keyword evidence="1" id="KW-0677">Repeat</keyword>
<feature type="domain" description="SLH" evidence="2">
    <location>
        <begin position="38"/>
        <end position="101"/>
    </location>
</feature>
<evidence type="ECO:0000313" key="3">
    <source>
        <dbReference type="EMBL" id="AEF18185.1"/>
    </source>
</evidence>
<protein>
    <submittedName>
        <fullName evidence="3">S-layer domain-containing protein</fullName>
    </submittedName>
</protein>